<evidence type="ECO:0000313" key="2">
    <source>
        <dbReference type="Proteomes" id="UP000254620"/>
    </source>
</evidence>
<dbReference type="RefSeq" id="WP_052718568.1">
    <property type="nucleotide sequence ID" value="NZ_JBJBHF010000005.1"/>
</dbReference>
<name>A0A380X689_AVIPA</name>
<organism evidence="1 2">
    <name type="scientific">Avibacterium paragallinarum</name>
    <name type="common">Haemophilus gallinarum</name>
    <dbReference type="NCBI Taxonomy" id="728"/>
    <lineage>
        <taxon>Bacteria</taxon>
        <taxon>Pseudomonadati</taxon>
        <taxon>Pseudomonadota</taxon>
        <taxon>Gammaproteobacteria</taxon>
        <taxon>Pasteurellales</taxon>
        <taxon>Pasteurellaceae</taxon>
        <taxon>Avibacterium</taxon>
    </lineage>
</organism>
<evidence type="ECO:0000313" key="1">
    <source>
        <dbReference type="EMBL" id="SUU98304.1"/>
    </source>
</evidence>
<dbReference type="Proteomes" id="UP000254620">
    <property type="component" value="Unassembled WGS sequence"/>
</dbReference>
<proteinExistence type="predicted"/>
<gene>
    <name evidence="1" type="ORF">NCTC10926_01732</name>
</gene>
<dbReference type="AlphaFoldDB" id="A0A380X689"/>
<reference evidence="1 2" key="1">
    <citation type="submission" date="2018-06" db="EMBL/GenBank/DDBJ databases">
        <authorList>
            <consortium name="Pathogen Informatics"/>
            <person name="Doyle S."/>
        </authorList>
    </citation>
    <scope>NUCLEOTIDE SEQUENCE [LARGE SCALE GENOMIC DNA]</scope>
    <source>
        <strain evidence="1 2">NCTC10926</strain>
    </source>
</reference>
<dbReference type="OrthoDB" id="9816412at2"/>
<sequence>MTQERLNQLEAENARLKAQLRAEETAKNEAFLNELVSQGKLAPRVKEQALKLLNYAESYDNGETLDFSEGESLSHIVKDYLSQQPQIIVFSEIATKENTPEDLEHKAINYAENTPPEMIALDMQIREYAARNKLSYSDAFNIITNQGAN</sequence>
<accession>A0A380X689</accession>
<dbReference type="EMBL" id="UFSW01000001">
    <property type="protein sequence ID" value="SUU98304.1"/>
    <property type="molecule type" value="Genomic_DNA"/>
</dbReference>
<protein>
    <submittedName>
        <fullName evidence="1">Uncharacterized protein</fullName>
    </submittedName>
</protein>